<dbReference type="EMBL" id="JOWA01000086">
    <property type="protein sequence ID" value="KEZ45087.1"/>
    <property type="molecule type" value="Genomic_DNA"/>
</dbReference>
<dbReference type="VEuPathDB" id="FungiDB:SAPIO_CDS2517"/>
<evidence type="ECO:0000313" key="4">
    <source>
        <dbReference type="Proteomes" id="UP000028545"/>
    </source>
</evidence>
<dbReference type="HOGENOM" id="CLU_028617_0_0_1"/>
<comment type="caution">
    <text evidence="3">The sequence shown here is derived from an EMBL/GenBank/DDBJ whole genome shotgun (WGS) entry which is preliminary data.</text>
</comment>
<sequence>MQRLLLRMAHEHWNPAHGDPHRQALATVYDVLDPRVHGCFHGGMVAERWRLGYDVVFPVDEPLKLPITTKPRNGTAIRGAGWWDETTTWALVWYFDEFNNLVHGRYRCDPYTGKFEKELDDVLSDELQSSVKLNKNSGIGAALLGATDGIRVYLHSEEGEIHSLIFTNDRGWKYEKIISPDQDRSSYTMGVLSRVGSSNEITLITPKASKNMEETKLDPDGIWYIDTFPAPLAALNVTSASNRIRYAISERDPGPATELEAWDGNPGNIGIAMGERSRSLFYIGTDRALHQMESFPTPQKNADPKSDPLDAGVWRKVAGQNDTRWPLTDEENANFAFATWLNEKGSHVRIFYMVEGELAQATYENNTWYQAEKVATERKAKSRPLSDGAKAGIAVGAFFGAFALVAVSGVCFYLKRRRRDRQDYVAAPASSVPTSPHYMNSPHMGDGSQWYLPYSPHQAHMSYMSSHSFDYAAMSEPKFEPVAINQEPRELPENSLHNSRPGTFSHSTTETHEMAGDGYTPLSPQPTQRLPLAPTGGVLDKQTH</sequence>
<proteinExistence type="predicted"/>
<organism evidence="3 4">
    <name type="scientific">Pseudallescheria apiosperma</name>
    <name type="common">Scedosporium apiospermum</name>
    <dbReference type="NCBI Taxonomy" id="563466"/>
    <lineage>
        <taxon>Eukaryota</taxon>
        <taxon>Fungi</taxon>
        <taxon>Dikarya</taxon>
        <taxon>Ascomycota</taxon>
        <taxon>Pezizomycotina</taxon>
        <taxon>Sordariomycetes</taxon>
        <taxon>Hypocreomycetidae</taxon>
        <taxon>Microascales</taxon>
        <taxon>Microascaceae</taxon>
        <taxon>Scedosporium</taxon>
    </lineage>
</organism>
<evidence type="ECO:0000313" key="3">
    <source>
        <dbReference type="EMBL" id="KEZ45087.1"/>
    </source>
</evidence>
<dbReference type="OMA" id="GETWIYY"/>
<accession>A0A084GCM5</accession>
<keyword evidence="4" id="KW-1185">Reference proteome</keyword>
<evidence type="ECO:0008006" key="5">
    <source>
        <dbReference type="Google" id="ProtNLM"/>
    </source>
</evidence>
<evidence type="ECO:0000256" key="1">
    <source>
        <dbReference type="SAM" id="MobiDB-lite"/>
    </source>
</evidence>
<evidence type="ECO:0000256" key="2">
    <source>
        <dbReference type="SAM" id="Phobius"/>
    </source>
</evidence>
<name>A0A084GCM5_PSEDA</name>
<dbReference type="AlphaFoldDB" id="A0A084GCM5"/>
<dbReference type="OrthoDB" id="4696326at2759"/>
<protein>
    <recommendedName>
        <fullName evidence="5">Fucose-specific lectin</fullName>
    </recommendedName>
</protein>
<dbReference type="Gene3D" id="2.120.10.70">
    <property type="entry name" value="Fucose-specific lectin"/>
    <property type="match status" value="1"/>
</dbReference>
<dbReference type="RefSeq" id="XP_016644886.1">
    <property type="nucleotide sequence ID" value="XM_016785510.1"/>
</dbReference>
<keyword evidence="2" id="KW-0812">Transmembrane</keyword>
<gene>
    <name evidence="3" type="ORF">SAPIO_CDS2517</name>
</gene>
<dbReference type="Proteomes" id="UP000028545">
    <property type="component" value="Unassembled WGS sequence"/>
</dbReference>
<feature type="transmembrane region" description="Helical" evidence="2">
    <location>
        <begin position="391"/>
        <end position="414"/>
    </location>
</feature>
<reference evidence="3 4" key="1">
    <citation type="journal article" date="2014" name="Genome Announc.">
        <title>Draft genome sequence of the pathogenic fungus Scedosporium apiospermum.</title>
        <authorList>
            <person name="Vandeputte P."/>
            <person name="Ghamrawi S."/>
            <person name="Rechenmann M."/>
            <person name="Iltis A."/>
            <person name="Giraud S."/>
            <person name="Fleury M."/>
            <person name="Thornton C."/>
            <person name="Delhaes L."/>
            <person name="Meyer W."/>
            <person name="Papon N."/>
            <person name="Bouchara J.P."/>
        </authorList>
    </citation>
    <scope>NUCLEOTIDE SEQUENCE [LARGE SCALE GENOMIC DNA]</scope>
    <source>
        <strain evidence="3 4">IHEM 14462</strain>
    </source>
</reference>
<feature type="region of interest" description="Disordered" evidence="1">
    <location>
        <begin position="490"/>
        <end position="544"/>
    </location>
</feature>
<dbReference type="KEGG" id="sapo:SAPIO_CDS2517"/>
<feature type="compositionally biased region" description="Polar residues" evidence="1">
    <location>
        <begin position="495"/>
        <end position="508"/>
    </location>
</feature>
<dbReference type="GeneID" id="27721589"/>
<keyword evidence="2" id="KW-1133">Transmembrane helix</keyword>
<dbReference type="SUPFAM" id="SSF89372">
    <property type="entry name" value="Fucose-specific lectin"/>
    <property type="match status" value="1"/>
</dbReference>
<keyword evidence="2" id="KW-0472">Membrane</keyword>